<protein>
    <recommendedName>
        <fullName evidence="3">Alcohol dehydrogenase-like C-terminal domain-containing protein</fullName>
    </recommendedName>
</protein>
<dbReference type="Gene3D" id="3.40.50.720">
    <property type="entry name" value="NAD(P)-binding Rossmann-like Domain"/>
    <property type="match status" value="1"/>
</dbReference>
<evidence type="ECO:0000313" key="2">
    <source>
        <dbReference type="Proteomes" id="UP000658127"/>
    </source>
</evidence>
<dbReference type="Proteomes" id="UP000658127">
    <property type="component" value="Unassembled WGS sequence"/>
</dbReference>
<name>A0ABQ2L488_9NOCA</name>
<comment type="caution">
    <text evidence="1">The sequence shown here is derived from an EMBL/GenBank/DDBJ whole genome shotgun (WGS) entry which is preliminary data.</text>
</comment>
<proteinExistence type="predicted"/>
<dbReference type="EMBL" id="BMNE01000013">
    <property type="protein sequence ID" value="GGN99494.1"/>
    <property type="molecule type" value="Genomic_DNA"/>
</dbReference>
<keyword evidence="2" id="KW-1185">Reference proteome</keyword>
<reference evidence="2" key="1">
    <citation type="journal article" date="2019" name="Int. J. Syst. Evol. Microbiol.">
        <title>The Global Catalogue of Microorganisms (GCM) 10K type strain sequencing project: providing services to taxonomists for standard genome sequencing and annotation.</title>
        <authorList>
            <consortium name="The Broad Institute Genomics Platform"/>
            <consortium name="The Broad Institute Genome Sequencing Center for Infectious Disease"/>
            <person name="Wu L."/>
            <person name="Ma J."/>
        </authorList>
    </citation>
    <scope>NUCLEOTIDE SEQUENCE [LARGE SCALE GENOMIC DNA]</scope>
    <source>
        <strain evidence="2">CGMCC 4.7329</strain>
    </source>
</reference>
<organism evidence="1 2">
    <name type="scientific">Nocardia rhizosphaerihabitans</name>
    <dbReference type="NCBI Taxonomy" id="1691570"/>
    <lineage>
        <taxon>Bacteria</taxon>
        <taxon>Bacillati</taxon>
        <taxon>Actinomycetota</taxon>
        <taxon>Actinomycetes</taxon>
        <taxon>Mycobacteriales</taxon>
        <taxon>Nocardiaceae</taxon>
        <taxon>Nocardia</taxon>
    </lineage>
</organism>
<evidence type="ECO:0000313" key="1">
    <source>
        <dbReference type="EMBL" id="GGN99494.1"/>
    </source>
</evidence>
<dbReference type="SUPFAM" id="SSF50129">
    <property type="entry name" value="GroES-like"/>
    <property type="match status" value="1"/>
</dbReference>
<gene>
    <name evidence="1" type="ORF">GCM10011610_67480</name>
</gene>
<evidence type="ECO:0008006" key="3">
    <source>
        <dbReference type="Google" id="ProtNLM"/>
    </source>
</evidence>
<sequence length="106" mass="12027">MGRTETWQRAFYARDLAGTVILMGVPTSKMRLEMPLIDFFSRGGSLESSWYGNCLPERDFPMLIDLCLHSRLPLARFVTERIGRADMGHGFHTMHAGQVLRSVVVL</sequence>
<dbReference type="Gene3D" id="3.90.180.10">
    <property type="entry name" value="Medium-chain alcohol dehydrogenases, catalytic domain"/>
    <property type="match status" value="1"/>
</dbReference>
<accession>A0ABQ2L488</accession>
<dbReference type="InterPro" id="IPR011032">
    <property type="entry name" value="GroES-like_sf"/>
</dbReference>